<organism evidence="1 2">
    <name type="scientific">Ferrovum myxofaciens</name>
    <dbReference type="NCBI Taxonomy" id="416213"/>
    <lineage>
        <taxon>Bacteria</taxon>
        <taxon>Pseudomonadati</taxon>
        <taxon>Pseudomonadota</taxon>
        <taxon>Betaproteobacteria</taxon>
        <taxon>Ferrovales</taxon>
        <taxon>Ferrovaceae</taxon>
        <taxon>Ferrovum</taxon>
    </lineage>
</organism>
<dbReference type="InterPro" id="IPR021799">
    <property type="entry name" value="PIN-like_prokaryotic"/>
</dbReference>
<proteinExistence type="predicted"/>
<gene>
    <name evidence="1" type="ORF">JZL65_11925</name>
</gene>
<sequence>MLEILRQVVGEIIVPQTVYDECTGDMSKPGAMIIYGAHQTGLVTVHPDSITPLVSANMPMLDKGEITALALALKLGEPVLMDERLGRQAAVVHGIAVIGSAGILLAAKQNGLIEIVRPILLSWQGLGYFLAPLLIANVLQRAGESPV</sequence>
<dbReference type="PANTHER" id="PTHR39550">
    <property type="entry name" value="SLL0658 PROTEIN"/>
    <property type="match status" value="1"/>
</dbReference>
<dbReference type="AlphaFoldDB" id="A0A9E6MXY4"/>
<dbReference type="Pfam" id="PF11848">
    <property type="entry name" value="DUF3368"/>
    <property type="match status" value="1"/>
</dbReference>
<protein>
    <submittedName>
        <fullName evidence="1">DUF3368 domain-containing protein</fullName>
    </submittedName>
</protein>
<evidence type="ECO:0000313" key="1">
    <source>
        <dbReference type="EMBL" id="QWY77160.1"/>
    </source>
</evidence>
<dbReference type="Proteomes" id="UP000683551">
    <property type="component" value="Chromosome"/>
</dbReference>
<reference evidence="1" key="1">
    <citation type="submission" date="2021-02" db="EMBL/GenBank/DDBJ databases">
        <title>Comparative genomics of Ferrovum myxofaciens strains, predominant extremophile bacteria forming large biofilm stalactites in acid mine ecosystems.</title>
        <authorList>
            <person name="Burkartova K."/>
            <person name="Ridl J."/>
            <person name="Pajer P."/>
            <person name="Falteisek L."/>
        </authorList>
    </citation>
    <scope>NUCLEOTIDE SEQUENCE</scope>
    <source>
        <strain evidence="1">MI1III</strain>
    </source>
</reference>
<name>A0A9E6MXY4_9PROT</name>
<evidence type="ECO:0000313" key="2">
    <source>
        <dbReference type="Proteomes" id="UP000683551"/>
    </source>
</evidence>
<accession>A0A9E6MXY4</accession>
<dbReference type="PANTHER" id="PTHR39550:SF1">
    <property type="entry name" value="SLL0658 PROTEIN"/>
    <property type="match status" value="1"/>
</dbReference>
<dbReference type="RefSeq" id="WP_273144357.1">
    <property type="nucleotide sequence ID" value="NZ_CP053675.1"/>
</dbReference>
<dbReference type="EMBL" id="CP071137">
    <property type="protein sequence ID" value="QWY77160.1"/>
    <property type="molecule type" value="Genomic_DNA"/>
</dbReference>